<dbReference type="GO" id="GO:0046872">
    <property type="term" value="F:metal ion binding"/>
    <property type="evidence" value="ECO:0007669"/>
    <property type="project" value="UniProtKB-KW"/>
</dbReference>
<evidence type="ECO:0000313" key="3">
    <source>
        <dbReference type="EMBL" id="KGR84306.1"/>
    </source>
</evidence>
<dbReference type="SUPFAM" id="SSF63992">
    <property type="entry name" value="Dipeptide transport protein"/>
    <property type="match status" value="1"/>
</dbReference>
<proteinExistence type="predicted"/>
<gene>
    <name evidence="3" type="ORF">CD32_11955</name>
</gene>
<evidence type="ECO:0000313" key="4">
    <source>
        <dbReference type="Proteomes" id="UP000030437"/>
    </source>
</evidence>
<feature type="binding site" evidence="2">
    <location>
        <position position="105"/>
    </location>
    <ligand>
        <name>Zn(2+)</name>
        <dbReference type="ChEBI" id="CHEBI:29105"/>
        <label>2</label>
    </ligand>
</feature>
<dbReference type="OrthoDB" id="9785420at2"/>
<keyword evidence="2" id="KW-0862">Zinc</keyword>
<dbReference type="InterPro" id="IPR027476">
    <property type="entry name" value="DppA_N"/>
</dbReference>
<keyword evidence="2" id="KW-0479">Metal-binding</keyword>
<feature type="binding site" evidence="2">
    <location>
        <position position="8"/>
    </location>
    <ligand>
        <name>Zn(2+)</name>
        <dbReference type="ChEBI" id="CHEBI:29105"/>
        <label>1</label>
    </ligand>
</feature>
<feature type="active site" description="Nucleophile" evidence="1">
    <location>
        <position position="117"/>
    </location>
</feature>
<keyword evidence="4" id="KW-1185">Reference proteome</keyword>
<feature type="binding site" evidence="2">
    <location>
        <position position="60"/>
    </location>
    <ligand>
        <name>Zn(2+)</name>
        <dbReference type="ChEBI" id="CHEBI:29105"/>
        <label>2</label>
    </ligand>
</feature>
<dbReference type="CDD" id="cd08770">
    <property type="entry name" value="DAP_dppA_3"/>
    <property type="match status" value="1"/>
</dbReference>
<sequence>MKVYISADIEGITGTTVWSETELNAPDYQYFSQQMTKEVEAAIEGAIAGGATEILLKDAHDSARNIHIANLPVNCKIIRGWTYDPMCMVAGLDKSFDRAVFIGYHSKGGSERNPLAHTLCTFADVKINGEYASEFLINTYAAALHGVPVAFVSGDVGLTEEIYSVNRNIITFATKEGIGNATISVSPQLTISETKKLVEQSMHVERDTLQVPLPERFVVEIIYRDHTRAYRNSFYPGATFKPHNTVEFVTDNYFEVLRILQFLT</sequence>
<organism evidence="3 4">
    <name type="scientific">Lysinibacillus odysseyi 34hs-1 = NBRC 100172</name>
    <dbReference type="NCBI Taxonomy" id="1220589"/>
    <lineage>
        <taxon>Bacteria</taxon>
        <taxon>Bacillati</taxon>
        <taxon>Bacillota</taxon>
        <taxon>Bacilli</taxon>
        <taxon>Bacillales</taxon>
        <taxon>Bacillaceae</taxon>
        <taxon>Lysinibacillus</taxon>
    </lineage>
</organism>
<dbReference type="Gene3D" id="3.30.1360.130">
    <property type="entry name" value="Dipeptide transport protein"/>
    <property type="match status" value="1"/>
</dbReference>
<dbReference type="EMBL" id="JPVP01000056">
    <property type="protein sequence ID" value="KGR84306.1"/>
    <property type="molecule type" value="Genomic_DNA"/>
</dbReference>
<dbReference type="Proteomes" id="UP000030437">
    <property type="component" value="Unassembled WGS sequence"/>
</dbReference>
<protein>
    <submittedName>
        <fullName evidence="3">Amino acid amidase</fullName>
    </submittedName>
</protein>
<dbReference type="InterPro" id="IPR036177">
    <property type="entry name" value="Peptidase_M55_sf"/>
</dbReference>
<evidence type="ECO:0000256" key="1">
    <source>
        <dbReference type="PIRSR" id="PIRSR015853-1"/>
    </source>
</evidence>
<name>A0A0A3IHT2_9BACI</name>
<reference evidence="3 4" key="1">
    <citation type="submission" date="2014-02" db="EMBL/GenBank/DDBJ databases">
        <title>Draft genome sequence of Lysinibacillus odysseyi NBRC 100172.</title>
        <authorList>
            <person name="Zhang F."/>
            <person name="Wang G."/>
            <person name="Zhang L."/>
        </authorList>
    </citation>
    <scope>NUCLEOTIDE SEQUENCE [LARGE SCALE GENOMIC DNA]</scope>
    <source>
        <strain evidence="3 4">NBRC 100172</strain>
    </source>
</reference>
<dbReference type="AlphaFoldDB" id="A0A0A3IHT2"/>
<feature type="binding site" evidence="2">
    <location>
        <position position="134"/>
    </location>
    <ligand>
        <name>Zn(2+)</name>
        <dbReference type="ChEBI" id="CHEBI:29105"/>
        <label>2</label>
    </ligand>
</feature>
<dbReference type="RefSeq" id="WP_036154880.1">
    <property type="nucleotide sequence ID" value="NZ_AVCX01000005.1"/>
</dbReference>
<feature type="binding site" evidence="2">
    <location>
        <position position="10"/>
    </location>
    <ligand>
        <name>Zn(2+)</name>
        <dbReference type="ChEBI" id="CHEBI:29105"/>
        <label>1</label>
    </ligand>
</feature>
<feature type="binding site" evidence="2">
    <location>
        <position position="8"/>
    </location>
    <ligand>
        <name>Zn(2+)</name>
        <dbReference type="ChEBI" id="CHEBI:29105"/>
        <label>2</label>
    </ligand>
</feature>
<dbReference type="Gene3D" id="3.40.50.10780">
    <property type="entry name" value="Dipeptide transport protein"/>
    <property type="match status" value="1"/>
</dbReference>
<dbReference type="Pfam" id="PF04951">
    <property type="entry name" value="Peptidase_M55"/>
    <property type="match status" value="1"/>
</dbReference>
<dbReference type="PIRSF" id="PIRSF015853">
    <property type="entry name" value="Pep_DppA"/>
    <property type="match status" value="1"/>
</dbReference>
<dbReference type="STRING" id="1220589.CD32_11955"/>
<dbReference type="eggNOG" id="COG2362">
    <property type="taxonomic scope" value="Bacteria"/>
</dbReference>
<accession>A0A0A3IHT2</accession>
<evidence type="ECO:0000256" key="2">
    <source>
        <dbReference type="PIRSR" id="PIRSR015853-2"/>
    </source>
</evidence>
<comment type="caution">
    <text evidence="3">The sequence shown here is derived from an EMBL/GenBank/DDBJ whole genome shotgun (WGS) entry which is preliminary data.</text>
</comment>
<dbReference type="InterPro" id="IPR007035">
    <property type="entry name" value="Peptidase_M55"/>
</dbReference>